<dbReference type="InterPro" id="IPR044730">
    <property type="entry name" value="RNase_H-like_dom_plant"/>
</dbReference>
<protein>
    <recommendedName>
        <fullName evidence="6">Reverse transcriptase zinc-binding domain-containing protein</fullName>
    </recommendedName>
</protein>
<evidence type="ECO:0000313" key="5">
    <source>
        <dbReference type="EMBL" id="SPC77371.1"/>
    </source>
</evidence>
<feature type="region of interest" description="Disordered" evidence="1">
    <location>
        <begin position="101"/>
        <end position="208"/>
    </location>
</feature>
<organism evidence="5">
    <name type="scientific">Fagus sylvatica</name>
    <name type="common">Beechnut</name>
    <dbReference type="NCBI Taxonomy" id="28930"/>
    <lineage>
        <taxon>Eukaryota</taxon>
        <taxon>Viridiplantae</taxon>
        <taxon>Streptophyta</taxon>
        <taxon>Embryophyta</taxon>
        <taxon>Tracheophyta</taxon>
        <taxon>Spermatophyta</taxon>
        <taxon>Magnoliopsida</taxon>
        <taxon>eudicotyledons</taxon>
        <taxon>Gunneridae</taxon>
        <taxon>Pentapetalae</taxon>
        <taxon>rosids</taxon>
        <taxon>fabids</taxon>
        <taxon>Fagales</taxon>
        <taxon>Fagaceae</taxon>
        <taxon>Fagus</taxon>
    </lineage>
</organism>
<dbReference type="InterPro" id="IPR001164">
    <property type="entry name" value="ArfGAP_dom"/>
</dbReference>
<dbReference type="GO" id="GO:0004523">
    <property type="term" value="F:RNA-DNA hybrid ribonuclease activity"/>
    <property type="evidence" value="ECO:0007669"/>
    <property type="project" value="InterPro"/>
</dbReference>
<dbReference type="AlphaFoldDB" id="A0A2N9ERQ7"/>
<dbReference type="InterPro" id="IPR012337">
    <property type="entry name" value="RNaseH-like_sf"/>
</dbReference>
<dbReference type="GO" id="GO:0003676">
    <property type="term" value="F:nucleic acid binding"/>
    <property type="evidence" value="ECO:0007669"/>
    <property type="project" value="InterPro"/>
</dbReference>
<dbReference type="InterPro" id="IPR044820">
    <property type="entry name" value="AGD14-like"/>
</dbReference>
<dbReference type="InterPro" id="IPR036397">
    <property type="entry name" value="RNaseH_sf"/>
</dbReference>
<dbReference type="InterPro" id="IPR026960">
    <property type="entry name" value="RVT-Znf"/>
</dbReference>
<dbReference type="InterPro" id="IPR037278">
    <property type="entry name" value="ARFGAP/RecO"/>
</dbReference>
<evidence type="ECO:0000259" key="2">
    <source>
        <dbReference type="Pfam" id="PF01412"/>
    </source>
</evidence>
<dbReference type="GO" id="GO:0005096">
    <property type="term" value="F:GTPase activator activity"/>
    <property type="evidence" value="ECO:0007669"/>
    <property type="project" value="InterPro"/>
</dbReference>
<dbReference type="InterPro" id="IPR038508">
    <property type="entry name" value="ArfGAP_dom_sf"/>
</dbReference>
<dbReference type="SUPFAM" id="SSF57863">
    <property type="entry name" value="ArfGap/RecO-like zinc finger"/>
    <property type="match status" value="1"/>
</dbReference>
<evidence type="ECO:0008006" key="6">
    <source>
        <dbReference type="Google" id="ProtNLM"/>
    </source>
</evidence>
<evidence type="ECO:0000259" key="3">
    <source>
        <dbReference type="Pfam" id="PF13456"/>
    </source>
</evidence>
<dbReference type="PANTHER" id="PTHR46085:SF16">
    <property type="entry name" value="ARFGAP_RECO-LIKE ZINC FINGER DOMAIN-CONTAINING PROTEIN"/>
    <property type="match status" value="1"/>
</dbReference>
<accession>A0A2N9ERQ7</accession>
<feature type="domain" description="Reverse transcriptase zinc-binding" evidence="4">
    <location>
        <begin position="950"/>
        <end position="1036"/>
    </location>
</feature>
<dbReference type="Gene3D" id="3.30.420.10">
    <property type="entry name" value="Ribonuclease H-like superfamily/Ribonuclease H"/>
    <property type="match status" value="1"/>
</dbReference>
<dbReference type="InterPro" id="IPR002156">
    <property type="entry name" value="RNaseH_domain"/>
</dbReference>
<gene>
    <name evidence="5" type="ORF">FSB_LOCUS5253</name>
</gene>
<dbReference type="Gene3D" id="1.10.220.150">
    <property type="entry name" value="Arf GTPase activating protein"/>
    <property type="match status" value="1"/>
</dbReference>
<feature type="domain" description="Arf-GAP" evidence="2">
    <location>
        <begin position="35"/>
        <end position="96"/>
    </location>
</feature>
<reference evidence="5" key="1">
    <citation type="submission" date="2018-02" db="EMBL/GenBank/DDBJ databases">
        <authorList>
            <person name="Cohen D.B."/>
            <person name="Kent A.D."/>
        </authorList>
    </citation>
    <scope>NUCLEOTIDE SEQUENCE</scope>
</reference>
<feature type="compositionally biased region" description="Basic and acidic residues" evidence="1">
    <location>
        <begin position="150"/>
        <end position="165"/>
    </location>
</feature>
<evidence type="ECO:0000259" key="4">
    <source>
        <dbReference type="Pfam" id="PF13966"/>
    </source>
</evidence>
<dbReference type="Pfam" id="PF13456">
    <property type="entry name" value="RVT_3"/>
    <property type="match status" value="1"/>
</dbReference>
<dbReference type="Pfam" id="PF13966">
    <property type="entry name" value="zf-RVT"/>
    <property type="match status" value="1"/>
</dbReference>
<dbReference type="Pfam" id="PF01412">
    <property type="entry name" value="ArfGap"/>
    <property type="match status" value="1"/>
</dbReference>
<sequence length="1278" mass="141856">MCVFISQGFEVTTIILISGLMTLYAVIFSQNREFTHRVKSVSMAKFSAEEVSALQAGGNERARQIYFKEWDPQRHSYPDGRIRDFIKHVYVDRKYTGDKSSDKLPRLRLNDKEESNESRKVVAYRGGSRSPSSEERYKGHHSKRTSSGGRSDDGSFKYYYDERRSPQYPQENSRHGGPRRSSARFEVVDDRFRDDEHGSRRLSNTESKIVIRSPDIQKNVDRSRSPVVPPIGDILGDNVHPLQNITSTSDQGSVDKNPAEHKRRNSASLIDFNADSEPLDAATVPQTQLMLHSDNGGNFGRPAMEKPSQAPSSNTLESLLFELSVPSDVPASNISEGPRSDDLLSTATGGDIPAGGVSLAASEHMLALTISVGASTTASTINMPAQPYDAPSGIGGSIINILDKEQLPNMQQYHPTASPVADSSSVTQQTRPPVGAVNNQLWFSSTLPNSKGPLSASAEQSSQSVSNSAQETSSGVGFEPLPEEAKSIGRKELPVDLFTLSYSTVPAPVPGWQNGSPYGMGFNMQYYPNPMPVPVFPNIARSTNPFDLNDERAQVQAPPFPTMVSLQGALPNLSAGGGLFQTSSLGTQSLSLMAPQSPSYASAVPPCSPPGASNEAELRKRSCHVYLEVLEEPPVLGKLVSSCQLAFILGRWIAENQLLVHEILHSFKKRKVKGQCVNRDKSGLIFSKLVSLNQRRRIKSELQMKKISDQASYLGAPLFSSGNRTKDFKYLQDKLEARLLGWRSKSLSWAGCSTLIKSVAQAIPTYTFSTFDVPIGVCDKLDAATRRFWWNPKKSNGKYLAWASWDKLCTSKIHGGLGFRKSKKFNEAMLAKLTWMIASKRESPCMAALRSKYKVTNDWLFKDPIKYASMTWKAIERMKPLIRKGACFLVGDGSSIDVWKEPWVPWLVDYIPKPKNDSNLQPLKVQYFIDPINRTWNLNKLHEIFEPRSFSVKSAMNISHPQPEEVPDPCWKALWKLKLHDRYKFLVWRIASGILPTKSNLAVRIDIRDTTCTLCGEGEETIDHLFFTCPVARAIWFGGCWAIRSDLITLNSCQEIAKLICEPPMVVDTVHSTLKDLTVQTSIQFALTLDSIWNLRNQVFHNGIQINIISTVKALEVRIFEHLNSLKKSDNSNGANKSQWEAPIDSAIKINVDAALTPEAACIAAVARNHSGNITRVWAKKINFLDPAIAEAAAINWALNLAIEEGFERVIVESDAKNCIDELSCPPEASSWRRNANQTAHALAKVAFTLCLPFSCNQDRLPPSVKEAWLRDLAFLLF</sequence>
<feature type="domain" description="RNase H type-1" evidence="3">
    <location>
        <begin position="1152"/>
        <end position="1234"/>
    </location>
</feature>
<dbReference type="SUPFAM" id="SSF53098">
    <property type="entry name" value="Ribonuclease H-like"/>
    <property type="match status" value="1"/>
</dbReference>
<dbReference type="CDD" id="cd06222">
    <property type="entry name" value="RNase_H_like"/>
    <property type="match status" value="1"/>
</dbReference>
<feature type="compositionally biased region" description="Basic and acidic residues" evidence="1">
    <location>
        <begin position="186"/>
        <end position="199"/>
    </location>
</feature>
<proteinExistence type="predicted"/>
<feature type="compositionally biased region" description="Low complexity" evidence="1">
    <location>
        <begin position="455"/>
        <end position="474"/>
    </location>
</feature>
<feature type="region of interest" description="Disordered" evidence="1">
    <location>
        <begin position="448"/>
        <end position="481"/>
    </location>
</feature>
<name>A0A2N9ERQ7_FAGSY</name>
<feature type="compositionally biased region" description="Basic and acidic residues" evidence="1">
    <location>
        <begin position="101"/>
        <end position="120"/>
    </location>
</feature>
<feature type="region of interest" description="Disordered" evidence="1">
    <location>
        <begin position="413"/>
        <end position="432"/>
    </location>
</feature>
<dbReference type="PANTHER" id="PTHR46085">
    <property type="entry name" value="ARFGAP/RECO-RELATED"/>
    <property type="match status" value="1"/>
</dbReference>
<evidence type="ECO:0000256" key="1">
    <source>
        <dbReference type="SAM" id="MobiDB-lite"/>
    </source>
</evidence>
<dbReference type="EMBL" id="OIVN01000269">
    <property type="protein sequence ID" value="SPC77371.1"/>
    <property type="molecule type" value="Genomic_DNA"/>
</dbReference>